<evidence type="ECO:0000259" key="4">
    <source>
        <dbReference type="PROSITE" id="PS50987"/>
    </source>
</evidence>
<accession>A0A5J6MRC0</accession>
<dbReference type="InterPro" id="IPR001845">
    <property type="entry name" value="HTH_ArsR_DNA-bd_dom"/>
</dbReference>
<keyword evidence="2" id="KW-0238">DNA-binding</keyword>
<dbReference type="PANTHER" id="PTHR33154:SF33">
    <property type="entry name" value="TRANSCRIPTIONAL REPRESSOR SDPR"/>
    <property type="match status" value="1"/>
</dbReference>
<dbReference type="SUPFAM" id="SSF46785">
    <property type="entry name" value="Winged helix' DNA-binding domain"/>
    <property type="match status" value="1"/>
</dbReference>
<organism evidence="5 6">
    <name type="scientific">Hypericibacter terrae</name>
    <dbReference type="NCBI Taxonomy" id="2602015"/>
    <lineage>
        <taxon>Bacteria</taxon>
        <taxon>Pseudomonadati</taxon>
        <taxon>Pseudomonadota</taxon>
        <taxon>Alphaproteobacteria</taxon>
        <taxon>Rhodospirillales</taxon>
        <taxon>Dongiaceae</taxon>
        <taxon>Hypericibacter</taxon>
    </lineage>
</organism>
<dbReference type="InterPro" id="IPR011991">
    <property type="entry name" value="ArsR-like_HTH"/>
</dbReference>
<dbReference type="Gene3D" id="1.10.10.10">
    <property type="entry name" value="Winged helix-like DNA-binding domain superfamily/Winged helix DNA-binding domain"/>
    <property type="match status" value="1"/>
</dbReference>
<protein>
    <recommendedName>
        <fullName evidence="4">HTH arsR-type domain-containing protein</fullName>
    </recommendedName>
</protein>
<proteinExistence type="predicted"/>
<dbReference type="NCBIfam" id="NF033788">
    <property type="entry name" value="HTH_metalloreg"/>
    <property type="match status" value="1"/>
</dbReference>
<dbReference type="InterPro" id="IPR051081">
    <property type="entry name" value="HTH_MetalResp_TranReg"/>
</dbReference>
<dbReference type="EMBL" id="CP042906">
    <property type="protein sequence ID" value="QEX19741.1"/>
    <property type="molecule type" value="Genomic_DNA"/>
</dbReference>
<keyword evidence="3" id="KW-0804">Transcription</keyword>
<keyword evidence="6" id="KW-1185">Reference proteome</keyword>
<dbReference type="CDD" id="cd00090">
    <property type="entry name" value="HTH_ARSR"/>
    <property type="match status" value="1"/>
</dbReference>
<dbReference type="Proteomes" id="UP000326202">
    <property type="component" value="Chromosome"/>
</dbReference>
<dbReference type="GO" id="GO:0003677">
    <property type="term" value="F:DNA binding"/>
    <property type="evidence" value="ECO:0007669"/>
    <property type="project" value="UniProtKB-KW"/>
</dbReference>
<dbReference type="GO" id="GO:0003700">
    <property type="term" value="F:DNA-binding transcription factor activity"/>
    <property type="evidence" value="ECO:0007669"/>
    <property type="project" value="InterPro"/>
</dbReference>
<evidence type="ECO:0000256" key="2">
    <source>
        <dbReference type="ARBA" id="ARBA00023125"/>
    </source>
</evidence>
<dbReference type="InterPro" id="IPR036388">
    <property type="entry name" value="WH-like_DNA-bd_sf"/>
</dbReference>
<dbReference type="PROSITE" id="PS50987">
    <property type="entry name" value="HTH_ARSR_2"/>
    <property type="match status" value="1"/>
</dbReference>
<evidence type="ECO:0000256" key="1">
    <source>
        <dbReference type="ARBA" id="ARBA00023015"/>
    </source>
</evidence>
<evidence type="ECO:0000313" key="5">
    <source>
        <dbReference type="EMBL" id="QEX19741.1"/>
    </source>
</evidence>
<dbReference type="AlphaFoldDB" id="A0A5J6MRC0"/>
<evidence type="ECO:0000313" key="6">
    <source>
        <dbReference type="Proteomes" id="UP000326202"/>
    </source>
</evidence>
<dbReference type="Pfam" id="PF01022">
    <property type="entry name" value="HTH_5"/>
    <property type="match status" value="1"/>
</dbReference>
<dbReference type="PANTHER" id="PTHR33154">
    <property type="entry name" value="TRANSCRIPTIONAL REGULATOR, ARSR FAMILY"/>
    <property type="match status" value="1"/>
</dbReference>
<dbReference type="RefSeq" id="WP_191908295.1">
    <property type="nucleotide sequence ID" value="NZ_CP042906.1"/>
</dbReference>
<dbReference type="InterPro" id="IPR036390">
    <property type="entry name" value="WH_DNA-bd_sf"/>
</dbReference>
<evidence type="ECO:0000256" key="3">
    <source>
        <dbReference type="ARBA" id="ARBA00023163"/>
    </source>
</evidence>
<dbReference type="SMART" id="SM00418">
    <property type="entry name" value="HTH_ARSR"/>
    <property type="match status" value="1"/>
</dbReference>
<dbReference type="PRINTS" id="PR00778">
    <property type="entry name" value="HTHARSR"/>
</dbReference>
<gene>
    <name evidence="5" type="ORF">FRZ44_50560</name>
</gene>
<dbReference type="KEGG" id="htq:FRZ44_50560"/>
<reference evidence="5 6" key="1">
    <citation type="submission" date="2019-08" db="EMBL/GenBank/DDBJ databases">
        <title>Hyperibacter terrae gen. nov., sp. nov. and Hyperibacter viscosus sp. nov., two new members in the family Rhodospirillaceae isolated from the rhizosphere of Hypericum perforatum.</title>
        <authorList>
            <person name="Noviana Z."/>
        </authorList>
    </citation>
    <scope>NUCLEOTIDE SEQUENCE [LARGE SCALE GENOMIC DNA]</scope>
    <source>
        <strain evidence="5 6">R5913</strain>
    </source>
</reference>
<sequence>MAPSSGSPPRWECRASPRLELFLAAWSLASDRAQRHPEWRRQGRRALPGTYWAAEAALGGTPEIWLLAAAAPGAVPLDSTPIELLGRIEHRPAGAVLTAMLTALLGDPVLARRVAVGGLTLPRALASLPRPRLLALSSMDFEPSDLDHPLWASLARFAADPEAGQRALVAGLDAFREAVFEPLWRSLAGAEAKLAASVAAGIERGDWTGLGHRLGLGVEFEPKAGALRQVTGGARTDMGQIGSLQFLPSSFNEPRWWFVDPEGERGTAWLPFLDPSLGPEPQRGGALESEPAAIPAARPGSAARNLTPAAGGDVALVFRALGDATRFAIAHLLARRAMPAVELARQLHLSKPTVTHHLHFLRDAGLIEEQGEGGRKLLALRRDALEALSSRTVRRLFEADAVPPARSRRRPT</sequence>
<feature type="domain" description="HTH arsR-type" evidence="4">
    <location>
        <begin position="306"/>
        <end position="400"/>
    </location>
</feature>
<keyword evidence="1" id="KW-0805">Transcription regulation</keyword>
<name>A0A5J6MRC0_9PROT</name>